<comment type="caution">
    <text evidence="1">The sequence shown here is derived from an EMBL/GenBank/DDBJ whole genome shotgun (WGS) entry which is preliminary data.</text>
</comment>
<dbReference type="Proteomes" id="UP000178450">
    <property type="component" value="Unassembled WGS sequence"/>
</dbReference>
<evidence type="ECO:0000313" key="1">
    <source>
        <dbReference type="EMBL" id="OGK64949.1"/>
    </source>
</evidence>
<organism evidence="1 2">
    <name type="scientific">Candidatus Roizmanbacteria bacterium RIFOXYA1_FULL_41_12</name>
    <dbReference type="NCBI Taxonomy" id="1802082"/>
    <lineage>
        <taxon>Bacteria</taxon>
        <taxon>Candidatus Roizmaniibacteriota</taxon>
    </lineage>
</organism>
<accession>A0A1F7KAS0</accession>
<name>A0A1F7KAS0_9BACT</name>
<sequence>MGVFDSLRKSLEEVLVLPLRKDILPKTATSQSLKVLSLLEEIGQLEKENRVLREQLGTIPEKASLMPSQVIWQDENQMVLSFNYQQNQSLIGQPVIWGEIYLGKVSRVGSRLLTVDKPVSSGFAAQAATDTGVEGRIKGQFNQRVVFETAINNPLSSGDRIYYLEPEKGWRFLLGTVSEISRNKRLPTKQGVINYLPAKSQLSTVFVVN</sequence>
<gene>
    <name evidence="1" type="ORF">A2209_04630</name>
</gene>
<dbReference type="AlphaFoldDB" id="A0A1F7KAS0"/>
<evidence type="ECO:0000313" key="2">
    <source>
        <dbReference type="Proteomes" id="UP000178450"/>
    </source>
</evidence>
<reference evidence="1 2" key="1">
    <citation type="journal article" date="2016" name="Nat. Commun.">
        <title>Thousands of microbial genomes shed light on interconnected biogeochemical processes in an aquifer system.</title>
        <authorList>
            <person name="Anantharaman K."/>
            <person name="Brown C.T."/>
            <person name="Hug L.A."/>
            <person name="Sharon I."/>
            <person name="Castelle C.J."/>
            <person name="Probst A.J."/>
            <person name="Thomas B.C."/>
            <person name="Singh A."/>
            <person name="Wilkins M.J."/>
            <person name="Karaoz U."/>
            <person name="Brodie E.L."/>
            <person name="Williams K.H."/>
            <person name="Hubbard S.S."/>
            <person name="Banfield J.F."/>
        </authorList>
    </citation>
    <scope>NUCLEOTIDE SEQUENCE [LARGE SCALE GENOMIC DNA]</scope>
</reference>
<evidence type="ECO:0008006" key="3">
    <source>
        <dbReference type="Google" id="ProtNLM"/>
    </source>
</evidence>
<protein>
    <recommendedName>
        <fullName evidence="3">Cell shape-determining protein MreC</fullName>
    </recommendedName>
</protein>
<dbReference type="EMBL" id="MGBG01000013">
    <property type="protein sequence ID" value="OGK64949.1"/>
    <property type="molecule type" value="Genomic_DNA"/>
</dbReference>
<proteinExistence type="predicted"/>